<evidence type="ECO:0000313" key="8">
    <source>
        <dbReference type="EMBL" id="AOY81770.1"/>
    </source>
</evidence>
<gene>
    <name evidence="8" type="primary">nspC</name>
    <name evidence="8" type="ORF">BJP36_19500</name>
</gene>
<dbReference type="GO" id="GO:0045312">
    <property type="term" value="P:nor-spermidine biosynthetic process"/>
    <property type="evidence" value="ECO:0007669"/>
    <property type="project" value="InterPro"/>
</dbReference>
<dbReference type="InterPro" id="IPR009006">
    <property type="entry name" value="Ala_racemase/Decarboxylase_C"/>
</dbReference>
<dbReference type="AlphaFoldDB" id="A0A1D9G2W6"/>
<keyword evidence="4" id="KW-0745">Spermidine biosynthesis</keyword>
<evidence type="ECO:0000256" key="6">
    <source>
        <dbReference type="PIRSR" id="PIRSR038941-1"/>
    </source>
</evidence>
<comment type="cofactor">
    <cofactor evidence="1">
        <name>pyridoxal 5'-phosphate</name>
        <dbReference type="ChEBI" id="CHEBI:597326"/>
    </cofactor>
</comment>
<dbReference type="PANTHER" id="PTHR43727:SF1">
    <property type="entry name" value="CARBOXYNORSPERMIDINE_CARBOXYSPERMIDINE DECARBOXYLASE"/>
    <property type="match status" value="1"/>
</dbReference>
<dbReference type="SUPFAM" id="SSF50621">
    <property type="entry name" value="Alanine racemase C-terminal domain-like"/>
    <property type="match status" value="1"/>
</dbReference>
<dbReference type="SUPFAM" id="SSF51419">
    <property type="entry name" value="PLP-binding barrel"/>
    <property type="match status" value="1"/>
</dbReference>
<dbReference type="InterPro" id="IPR029066">
    <property type="entry name" value="PLP-binding_barrel"/>
</dbReference>
<dbReference type="GO" id="GO:0009089">
    <property type="term" value="P:lysine biosynthetic process via diaminopimelate"/>
    <property type="evidence" value="ECO:0007669"/>
    <property type="project" value="TreeGrafter"/>
</dbReference>
<dbReference type="NCBIfam" id="TIGR01047">
    <property type="entry name" value="nspC"/>
    <property type="match status" value="1"/>
</dbReference>
<dbReference type="EC" id="4.1.1.96" evidence="8"/>
<reference evidence="9" key="1">
    <citation type="submission" date="2016-10" db="EMBL/GenBank/DDBJ databases">
        <title>Comparative genomics uncovers the prolific and rare metabolic potential of the cyanobacterial genus Moorea.</title>
        <authorList>
            <person name="Leao T."/>
            <person name="Castelao G."/>
            <person name="Korobeynikov A."/>
            <person name="Monroe E.A."/>
            <person name="Podell S."/>
            <person name="Glukhov E."/>
            <person name="Allen E."/>
            <person name="Gerwick W.H."/>
            <person name="Gerwick L."/>
        </authorList>
    </citation>
    <scope>NUCLEOTIDE SEQUENCE [LARGE SCALE GENOMIC DNA]</scope>
    <source>
        <strain evidence="9">JHB</strain>
    </source>
</reference>
<organism evidence="8 9">
    <name type="scientific">Moorena producens (strain JHB)</name>
    <dbReference type="NCBI Taxonomy" id="1454205"/>
    <lineage>
        <taxon>Bacteria</taxon>
        <taxon>Bacillati</taxon>
        <taxon>Cyanobacteriota</taxon>
        <taxon>Cyanophyceae</taxon>
        <taxon>Coleofasciculales</taxon>
        <taxon>Coleofasciculaceae</taxon>
        <taxon>Moorena</taxon>
    </lineage>
</organism>
<accession>A0A1D9G2W6</accession>
<sequence>MIDYSQIPSPCYVLESEKLIENLELIDSVQKKAGITIILALKGFAMFSAFPIVKQYLQGTTASSLFEARLGREEFGGELHLYLLAYQEKEFPELIQGATHISFNSLSQWERFKEKTLLTQVSPGLRINPEYSPVEPEIYNPSSPLSRLGIRAEKLGDKLPEGIEGLHCHNLCESDSQALARTLEQIETLFGHHLPQIKWLNLGGGHLITSKSYDIEHLIEVLTRFKSRYPHLHIYLEPGSAVAWETGVLRATVLDLIETSNLIIAMLDVSFTAHMPDCLEMPYKPRIRGARDPQQKEPRYRMGGLTCLAGDFMGMGDYYFETPLQVGDTIVFEDMIHYTMVKTSMFNGIKHPAIGIVRSDGTFNLVREFGYEDYKSRLS</sequence>
<dbReference type="Gene3D" id="2.40.37.10">
    <property type="entry name" value="Lyase, Ornithine Decarboxylase, Chain A, domain 1"/>
    <property type="match status" value="1"/>
</dbReference>
<dbReference type="PIRSF" id="PIRSF038941">
    <property type="entry name" value="NspC"/>
    <property type="match status" value="1"/>
</dbReference>
<dbReference type="GO" id="GO:0008295">
    <property type="term" value="P:spermidine biosynthetic process"/>
    <property type="evidence" value="ECO:0007669"/>
    <property type="project" value="UniProtKB-KW"/>
</dbReference>
<dbReference type="CDD" id="cd06829">
    <property type="entry name" value="PLPDE_III_CANSDC"/>
    <property type="match status" value="1"/>
</dbReference>
<dbReference type="InterPro" id="IPR005730">
    <property type="entry name" value="Nsp_de-COase"/>
</dbReference>
<feature type="binding site" evidence="6">
    <location>
        <position position="277"/>
    </location>
    <ligand>
        <name>substrate</name>
    </ligand>
</feature>
<dbReference type="EMBL" id="CP017708">
    <property type="protein sequence ID" value="AOY81770.1"/>
    <property type="molecule type" value="Genomic_DNA"/>
</dbReference>
<evidence type="ECO:0000256" key="4">
    <source>
        <dbReference type="ARBA" id="ARBA00023066"/>
    </source>
</evidence>
<evidence type="ECO:0000256" key="5">
    <source>
        <dbReference type="ARBA" id="ARBA00023239"/>
    </source>
</evidence>
<dbReference type="InterPro" id="IPR022643">
    <property type="entry name" value="De-COase2_C"/>
</dbReference>
<evidence type="ECO:0000256" key="1">
    <source>
        <dbReference type="ARBA" id="ARBA00001933"/>
    </source>
</evidence>
<dbReference type="Gene3D" id="3.20.20.10">
    <property type="entry name" value="Alanine racemase"/>
    <property type="match status" value="1"/>
</dbReference>
<feature type="domain" description="Orn/DAP/Arg decarboxylase 2 C-terminal" evidence="7">
    <location>
        <begin position="173"/>
        <end position="335"/>
    </location>
</feature>
<evidence type="ECO:0000259" key="7">
    <source>
        <dbReference type="Pfam" id="PF00278"/>
    </source>
</evidence>
<dbReference type="PANTHER" id="PTHR43727">
    <property type="entry name" value="DIAMINOPIMELATE DECARBOXYLASE"/>
    <property type="match status" value="1"/>
</dbReference>
<name>A0A1D9G2W6_MOOP1</name>
<keyword evidence="2" id="KW-0210">Decarboxylase</keyword>
<evidence type="ECO:0000256" key="3">
    <source>
        <dbReference type="ARBA" id="ARBA00022898"/>
    </source>
</evidence>
<protein>
    <submittedName>
        <fullName evidence="8">Carboxynorspermidine decarboxylase</fullName>
        <ecNumber evidence="8">4.1.1.96</ecNumber>
    </submittedName>
</protein>
<keyword evidence="3" id="KW-0663">Pyridoxal phosphate</keyword>
<dbReference type="Pfam" id="PF00278">
    <property type="entry name" value="Orn_DAP_Arg_deC"/>
    <property type="match status" value="1"/>
</dbReference>
<dbReference type="Proteomes" id="UP000176944">
    <property type="component" value="Chromosome"/>
</dbReference>
<dbReference type="FunFam" id="3.20.20.10:FF:000012">
    <property type="entry name" value="Carboxynorspermidine/carboxyspermidine decarboxylase"/>
    <property type="match status" value="1"/>
</dbReference>
<dbReference type="GO" id="GO:0008836">
    <property type="term" value="F:diaminopimelate decarboxylase activity"/>
    <property type="evidence" value="ECO:0007669"/>
    <property type="project" value="TreeGrafter"/>
</dbReference>
<proteinExistence type="predicted"/>
<keyword evidence="5 8" id="KW-0456">Lyase</keyword>
<evidence type="ECO:0000313" key="9">
    <source>
        <dbReference type="Proteomes" id="UP000176944"/>
    </source>
</evidence>
<evidence type="ECO:0000256" key="2">
    <source>
        <dbReference type="ARBA" id="ARBA00022793"/>
    </source>
</evidence>